<reference evidence="2 3" key="1">
    <citation type="submission" date="2019-01" db="EMBL/GenBank/DDBJ databases">
        <authorList>
            <person name="B I."/>
            <person name="Ch S."/>
            <person name="Ch V.R."/>
        </authorList>
    </citation>
    <scope>NUCLEOTIDE SEQUENCE [LARGE SCALE GENOMIC DNA]</scope>
    <source>
        <strain evidence="2 3">JC507</strain>
    </source>
</reference>
<proteinExistence type="predicted"/>
<evidence type="ECO:0000313" key="3">
    <source>
        <dbReference type="Proteomes" id="UP000306038"/>
    </source>
</evidence>
<gene>
    <name evidence="2" type="ORF">EK417_04895</name>
</gene>
<dbReference type="Pfam" id="PF12120">
    <property type="entry name" value="Arr-ms"/>
    <property type="match status" value="1"/>
</dbReference>
<feature type="domain" description="Rifampin ADP-ribosyltransferase" evidence="1">
    <location>
        <begin position="3"/>
        <end position="69"/>
    </location>
</feature>
<accession>A0ABY2R9I2</accession>
<dbReference type="Gene3D" id="3.20.170.40">
    <property type="entry name" value="Rifampin ADP-ribosyltransferase domain"/>
    <property type="match status" value="1"/>
</dbReference>
<dbReference type="EMBL" id="SDLV01000010">
    <property type="protein sequence ID" value="THV62242.1"/>
    <property type="molecule type" value="Genomic_DNA"/>
</dbReference>
<organism evidence="2 3">
    <name type="scientific">Chryseobacterium candidae</name>
    <dbReference type="NCBI Taxonomy" id="1978493"/>
    <lineage>
        <taxon>Bacteria</taxon>
        <taxon>Pseudomonadati</taxon>
        <taxon>Bacteroidota</taxon>
        <taxon>Flavobacteriia</taxon>
        <taxon>Flavobacteriales</taxon>
        <taxon>Weeksellaceae</taxon>
        <taxon>Chryseobacterium group</taxon>
        <taxon>Chryseobacterium</taxon>
    </lineage>
</organism>
<dbReference type="Proteomes" id="UP000306038">
    <property type="component" value="Unassembled WGS sequence"/>
</dbReference>
<comment type="caution">
    <text evidence="2">The sequence shown here is derived from an EMBL/GenBank/DDBJ whole genome shotgun (WGS) entry which is preliminary data.</text>
</comment>
<dbReference type="InterPro" id="IPR038611">
    <property type="entry name" value="Arr_sf"/>
</dbReference>
<evidence type="ECO:0000313" key="2">
    <source>
        <dbReference type="EMBL" id="THV62242.1"/>
    </source>
</evidence>
<sequence length="71" mass="8342">MEFISFNPVIKLCLQGMNFEEKEMSVKLLIAEPTENFENHPNVTDKKFPGNPRQSYRSQVPLKMTREITRL</sequence>
<name>A0ABY2R9I2_9FLAO</name>
<dbReference type="InterPro" id="IPR021975">
    <property type="entry name" value="Rifampin_Arr"/>
</dbReference>
<dbReference type="RefSeq" id="WP_083688907.1">
    <property type="nucleotide sequence ID" value="NZ_SDLV01000010.1"/>
</dbReference>
<evidence type="ECO:0000259" key="1">
    <source>
        <dbReference type="Pfam" id="PF12120"/>
    </source>
</evidence>
<keyword evidence="3" id="KW-1185">Reference proteome</keyword>
<protein>
    <recommendedName>
        <fullName evidence="1">Rifampin ADP-ribosyltransferase domain-containing protein</fullName>
    </recommendedName>
</protein>